<dbReference type="EMBL" id="CP027306">
    <property type="protein sequence ID" value="AXE78462.1"/>
    <property type="molecule type" value="Genomic_DNA"/>
</dbReference>
<sequence length="120" mass="13485">MDTPNPLTDEELAVIEELAGAATPGPWHVRQLDDDFAMSLVAISTVPDTGAGERWPDFDHRQIVAATLVQQPRYVDVADERWDENANFIANARQDIPRLIAEIRRLRRLLEANGQKPEEG</sequence>
<dbReference type="AlphaFoldDB" id="A0A2Z5JDQ1"/>
<name>A0A2Z5JDQ1_STRAR</name>
<evidence type="ECO:0000313" key="1">
    <source>
        <dbReference type="EMBL" id="AXE78462.1"/>
    </source>
</evidence>
<evidence type="ECO:0000313" key="2">
    <source>
        <dbReference type="Proteomes" id="UP000252698"/>
    </source>
</evidence>
<dbReference type="Proteomes" id="UP000252698">
    <property type="component" value="Chromosome"/>
</dbReference>
<reference evidence="1 2" key="1">
    <citation type="journal article" date="2018" name="Front. Microbiol.">
        <title>Genome Sequencing of Streptomyces atratus SCSIOZH16 and Activation Production of Nocardamine via Metabolic Engineering.</title>
        <authorList>
            <person name="Li Y."/>
            <person name="Zhang C."/>
            <person name="Liu C."/>
            <person name="Ju J."/>
            <person name="Ma J."/>
        </authorList>
    </citation>
    <scope>NUCLEOTIDE SEQUENCE [LARGE SCALE GENOMIC DNA]</scope>
    <source>
        <strain evidence="1 2">SCSIO_ZH16</strain>
    </source>
</reference>
<dbReference type="KEGG" id="sata:C5746_17705"/>
<proteinExistence type="predicted"/>
<dbReference type="RefSeq" id="WP_114245046.1">
    <property type="nucleotide sequence ID" value="NZ_CP027306.1"/>
</dbReference>
<dbReference type="GeneID" id="95520300"/>
<protein>
    <submittedName>
        <fullName evidence="1">Uncharacterized protein</fullName>
    </submittedName>
</protein>
<gene>
    <name evidence="1" type="ORF">C5746_17705</name>
</gene>
<accession>A0A2Z5JDQ1</accession>
<organism evidence="1 2">
    <name type="scientific">Streptomyces atratus</name>
    <dbReference type="NCBI Taxonomy" id="1893"/>
    <lineage>
        <taxon>Bacteria</taxon>
        <taxon>Bacillati</taxon>
        <taxon>Actinomycetota</taxon>
        <taxon>Actinomycetes</taxon>
        <taxon>Kitasatosporales</taxon>
        <taxon>Streptomycetaceae</taxon>
        <taxon>Streptomyces</taxon>
    </lineage>
</organism>